<keyword evidence="1" id="KW-0732">Signal</keyword>
<dbReference type="PROSITE" id="PS51408">
    <property type="entry name" value="TRANSFERRIN_LIKE_4"/>
    <property type="match status" value="1"/>
</dbReference>
<protein>
    <recommendedName>
        <fullName evidence="2">Transferrin-like domain-containing protein</fullName>
    </recommendedName>
</protein>
<dbReference type="InterPro" id="IPR001156">
    <property type="entry name" value="Transferrin-like_dom"/>
</dbReference>
<evidence type="ECO:0000313" key="3">
    <source>
        <dbReference type="EMBL" id="KAF4076276.1"/>
    </source>
</evidence>
<evidence type="ECO:0000313" key="4">
    <source>
        <dbReference type="Proteomes" id="UP000593565"/>
    </source>
</evidence>
<evidence type="ECO:0000259" key="2">
    <source>
        <dbReference type="PROSITE" id="PS51408"/>
    </source>
</evidence>
<keyword evidence="4" id="KW-1185">Reference proteome</keyword>
<evidence type="ECO:0000256" key="1">
    <source>
        <dbReference type="SAM" id="SignalP"/>
    </source>
</evidence>
<comment type="caution">
    <text evidence="3">The sequence shown here is derived from an EMBL/GenBank/DDBJ whole genome shotgun (WGS) entry which is preliminary data.</text>
</comment>
<organism evidence="3 4">
    <name type="scientific">Ameiurus melas</name>
    <name type="common">Black bullhead</name>
    <name type="synonym">Silurus melas</name>
    <dbReference type="NCBI Taxonomy" id="219545"/>
    <lineage>
        <taxon>Eukaryota</taxon>
        <taxon>Metazoa</taxon>
        <taxon>Chordata</taxon>
        <taxon>Craniata</taxon>
        <taxon>Vertebrata</taxon>
        <taxon>Euteleostomi</taxon>
        <taxon>Actinopterygii</taxon>
        <taxon>Neopterygii</taxon>
        <taxon>Teleostei</taxon>
        <taxon>Ostariophysi</taxon>
        <taxon>Siluriformes</taxon>
        <taxon>Ictaluridae</taxon>
        <taxon>Ameiurus</taxon>
    </lineage>
</organism>
<feature type="chain" id="PRO_5029744188" description="Transferrin-like domain-containing protein" evidence="1">
    <location>
        <begin position="20"/>
        <end position="61"/>
    </location>
</feature>
<feature type="signal peptide" evidence="1">
    <location>
        <begin position="1"/>
        <end position="19"/>
    </location>
</feature>
<sequence>MKLLVIGVVLGCVVISTKAAPMDPRIRWCLKSEQEAQKCRQLASKSDLLSCVKREGSTECI</sequence>
<reference evidence="3 4" key="1">
    <citation type="submission" date="2020-02" db="EMBL/GenBank/DDBJ databases">
        <title>A chromosome-scale genome assembly of the black bullhead catfish (Ameiurus melas).</title>
        <authorList>
            <person name="Wen M."/>
            <person name="Zham M."/>
            <person name="Cabau C."/>
            <person name="Klopp C."/>
            <person name="Donnadieu C."/>
            <person name="Roques C."/>
            <person name="Bouchez O."/>
            <person name="Lampietro C."/>
            <person name="Jouanno E."/>
            <person name="Herpin A."/>
            <person name="Louis A."/>
            <person name="Berthelot C."/>
            <person name="Parey E."/>
            <person name="Roest-Crollius H."/>
            <person name="Braasch I."/>
            <person name="Postlethwait J."/>
            <person name="Robinson-Rechavi M."/>
            <person name="Echchiki A."/>
            <person name="Begum T."/>
            <person name="Montfort J."/>
            <person name="Schartl M."/>
            <person name="Bobe J."/>
            <person name="Guiguen Y."/>
        </authorList>
    </citation>
    <scope>NUCLEOTIDE SEQUENCE [LARGE SCALE GENOMIC DNA]</scope>
    <source>
        <strain evidence="3">M_S1</strain>
        <tissue evidence="3">Blood</tissue>
    </source>
</reference>
<feature type="domain" description="Transferrin-like" evidence="2">
    <location>
        <begin position="26"/>
        <end position="61"/>
    </location>
</feature>
<feature type="non-terminal residue" evidence="3">
    <location>
        <position position="61"/>
    </location>
</feature>
<dbReference type="EMBL" id="JAAGNN010000019">
    <property type="protein sequence ID" value="KAF4076276.1"/>
    <property type="molecule type" value="Genomic_DNA"/>
</dbReference>
<gene>
    <name evidence="3" type="ORF">AMELA_G00212550</name>
</gene>
<proteinExistence type="predicted"/>
<name>A0A7J6A0L7_AMEME</name>
<dbReference type="AlphaFoldDB" id="A0A7J6A0L7"/>
<dbReference type="Proteomes" id="UP000593565">
    <property type="component" value="Unassembled WGS sequence"/>
</dbReference>
<dbReference type="SUPFAM" id="SSF53850">
    <property type="entry name" value="Periplasmic binding protein-like II"/>
    <property type="match status" value="1"/>
</dbReference>
<dbReference type="Gene3D" id="3.40.190.10">
    <property type="entry name" value="Periplasmic binding protein-like II"/>
    <property type="match status" value="1"/>
</dbReference>
<accession>A0A7J6A0L7</accession>